<feature type="domain" description="Peptide methionine sulphoxide reductase MsrA" evidence="7">
    <location>
        <begin position="2"/>
        <end position="141"/>
    </location>
</feature>
<dbReference type="AlphaFoldDB" id="A0A4Y8LKV9"/>
<dbReference type="EMBL" id="SORX01000002">
    <property type="protein sequence ID" value="TFE03205.1"/>
    <property type="molecule type" value="Genomic_DNA"/>
</dbReference>
<dbReference type="RefSeq" id="WP_134380373.1">
    <property type="nucleotide sequence ID" value="NZ_SORX01000002.1"/>
</dbReference>
<accession>A0A4Y8LKV9</accession>
<comment type="caution">
    <text evidence="8">The sequence shown here is derived from an EMBL/GenBank/DDBJ whole genome shotgun (WGS) entry which is preliminary data.</text>
</comment>
<dbReference type="NCBIfam" id="TIGR00401">
    <property type="entry name" value="msrA"/>
    <property type="match status" value="1"/>
</dbReference>
<dbReference type="HAMAP" id="MF_01401">
    <property type="entry name" value="MsrA"/>
    <property type="match status" value="1"/>
</dbReference>
<evidence type="ECO:0000259" key="7">
    <source>
        <dbReference type="Pfam" id="PF01625"/>
    </source>
</evidence>
<dbReference type="GO" id="GO:0033744">
    <property type="term" value="F:L-methionine:thioredoxin-disulfide S-oxidoreductase activity"/>
    <property type="evidence" value="ECO:0007669"/>
    <property type="project" value="RHEA"/>
</dbReference>
<evidence type="ECO:0000256" key="1">
    <source>
        <dbReference type="ARBA" id="ARBA00005591"/>
    </source>
</evidence>
<keyword evidence="9" id="KW-1185">Reference proteome</keyword>
<comment type="caution">
    <text evidence="5">Lacks conserved residue(s) required for the propagation of feature annotation.</text>
</comment>
<comment type="catalytic activity">
    <reaction evidence="4 5">
        <text>[thioredoxin]-disulfide + L-methionine + H2O = L-methionine (S)-S-oxide + [thioredoxin]-dithiol</text>
        <dbReference type="Rhea" id="RHEA:19993"/>
        <dbReference type="Rhea" id="RHEA-COMP:10698"/>
        <dbReference type="Rhea" id="RHEA-COMP:10700"/>
        <dbReference type="ChEBI" id="CHEBI:15377"/>
        <dbReference type="ChEBI" id="CHEBI:29950"/>
        <dbReference type="ChEBI" id="CHEBI:50058"/>
        <dbReference type="ChEBI" id="CHEBI:57844"/>
        <dbReference type="ChEBI" id="CHEBI:58772"/>
        <dbReference type="EC" id="1.8.4.11"/>
    </reaction>
</comment>
<dbReference type="PANTHER" id="PTHR43774">
    <property type="entry name" value="PEPTIDE METHIONINE SULFOXIDE REDUCTASE"/>
    <property type="match status" value="1"/>
</dbReference>
<dbReference type="OrthoDB" id="4174719at2"/>
<name>A0A4Y8LKV9_9BACL</name>
<dbReference type="PANTHER" id="PTHR43774:SF1">
    <property type="entry name" value="PEPTIDE METHIONINE SULFOXIDE REDUCTASE MSRA 2"/>
    <property type="match status" value="1"/>
</dbReference>
<evidence type="ECO:0000256" key="2">
    <source>
        <dbReference type="ARBA" id="ARBA00023002"/>
    </source>
</evidence>
<reference evidence="8 9" key="1">
    <citation type="submission" date="2019-03" db="EMBL/GenBank/DDBJ databases">
        <authorList>
            <person name="Yang Y."/>
        </authorList>
    </citation>
    <scope>NUCLEOTIDE SEQUENCE [LARGE SCALE GENOMIC DNA]</scope>
    <source>
        <strain evidence="8 9">ASL-1</strain>
    </source>
</reference>
<dbReference type="Proteomes" id="UP000297776">
    <property type="component" value="Unassembled WGS sequence"/>
</dbReference>
<comment type="function">
    <text evidence="5">Has an important function as a repair enzyme for proteins that have been inactivated by oxidation. Catalyzes the reversible oxidation-reduction of methionine sulfoxide in proteins to methionine.</text>
</comment>
<comment type="catalytic activity">
    <reaction evidence="3 5">
        <text>L-methionyl-[protein] + [thioredoxin]-disulfide + H2O = L-methionyl-(S)-S-oxide-[protein] + [thioredoxin]-dithiol</text>
        <dbReference type="Rhea" id="RHEA:14217"/>
        <dbReference type="Rhea" id="RHEA-COMP:10698"/>
        <dbReference type="Rhea" id="RHEA-COMP:10700"/>
        <dbReference type="Rhea" id="RHEA-COMP:12313"/>
        <dbReference type="Rhea" id="RHEA-COMP:12315"/>
        <dbReference type="ChEBI" id="CHEBI:15377"/>
        <dbReference type="ChEBI" id="CHEBI:16044"/>
        <dbReference type="ChEBI" id="CHEBI:29950"/>
        <dbReference type="ChEBI" id="CHEBI:44120"/>
        <dbReference type="ChEBI" id="CHEBI:50058"/>
        <dbReference type="EC" id="1.8.4.11"/>
    </reaction>
</comment>
<dbReference type="InterPro" id="IPR036509">
    <property type="entry name" value="Met_Sox_Rdtase_MsrA_sf"/>
</dbReference>
<feature type="region of interest" description="Disordered" evidence="6">
    <location>
        <begin position="1"/>
        <end position="28"/>
    </location>
</feature>
<evidence type="ECO:0000256" key="4">
    <source>
        <dbReference type="ARBA" id="ARBA00048782"/>
    </source>
</evidence>
<protein>
    <recommendedName>
        <fullName evidence="5">Peptide methionine sulfoxide reductase MsrA</fullName>
        <shortName evidence="5">Protein-methionine-S-oxide reductase</shortName>
        <ecNumber evidence="5">1.8.4.11</ecNumber>
    </recommendedName>
    <alternativeName>
        <fullName evidence="5">Peptide-methionine (S)-S-oxide reductase</fullName>
        <shortName evidence="5">Peptide Met(O) reductase</shortName>
    </alternativeName>
</protein>
<proteinExistence type="inferred from homology"/>
<gene>
    <name evidence="5 8" type="primary">msrA</name>
    <name evidence="8" type="ORF">E2626_04175</name>
</gene>
<evidence type="ECO:0000256" key="5">
    <source>
        <dbReference type="HAMAP-Rule" id="MF_01401"/>
    </source>
</evidence>
<evidence type="ECO:0000256" key="3">
    <source>
        <dbReference type="ARBA" id="ARBA00047806"/>
    </source>
</evidence>
<evidence type="ECO:0000313" key="9">
    <source>
        <dbReference type="Proteomes" id="UP000297776"/>
    </source>
</evidence>
<evidence type="ECO:0000313" key="8">
    <source>
        <dbReference type="EMBL" id="TFE03205.1"/>
    </source>
</evidence>
<keyword evidence="2 5" id="KW-0560">Oxidoreductase</keyword>
<dbReference type="InterPro" id="IPR002569">
    <property type="entry name" value="Met_Sox_Rdtase_MsrA_dom"/>
</dbReference>
<dbReference type="GO" id="GO:0008113">
    <property type="term" value="F:peptide-methionine (S)-S-oxide reductase activity"/>
    <property type="evidence" value="ECO:0007669"/>
    <property type="project" value="UniProtKB-UniRule"/>
</dbReference>
<comment type="similarity">
    <text evidence="1 5">Belongs to the MsrA Met sulfoxide reductase family.</text>
</comment>
<dbReference type="Gene3D" id="3.30.1060.10">
    <property type="entry name" value="Peptide methionine sulphoxide reductase MsrA"/>
    <property type="match status" value="1"/>
</dbReference>
<organism evidence="8 9">
    <name type="scientific">Jeotgalibacillus salarius</name>
    <dbReference type="NCBI Taxonomy" id="546023"/>
    <lineage>
        <taxon>Bacteria</taxon>
        <taxon>Bacillati</taxon>
        <taxon>Bacillota</taxon>
        <taxon>Bacilli</taxon>
        <taxon>Bacillales</taxon>
        <taxon>Caryophanaceae</taxon>
        <taxon>Jeotgalibacillus</taxon>
    </lineage>
</organism>
<dbReference type="EC" id="1.8.4.11" evidence="5"/>
<dbReference type="Pfam" id="PF01625">
    <property type="entry name" value="PMSR"/>
    <property type="match status" value="1"/>
</dbReference>
<feature type="compositionally biased region" description="Polar residues" evidence="6">
    <location>
        <begin position="13"/>
        <end position="26"/>
    </location>
</feature>
<evidence type="ECO:0000256" key="6">
    <source>
        <dbReference type="SAM" id="MobiDB-lite"/>
    </source>
</evidence>
<dbReference type="SUPFAM" id="SSF55068">
    <property type="entry name" value="Peptide methionine sulfoxide reductase"/>
    <property type="match status" value="1"/>
</dbReference>
<sequence length="162" mass="18750">MVKPFDQEPGIHSVTSGYTGGHTENPTYKEVCSETTGHREAVQIIFDPQVYSYEKLLEIFWVQIDPTDEGGQFFDRGESYKTAIYVHTEKQRLLAEASKNELEQSGKYNKPIVTDIFSASEFYPAEESHQNYYSKNPGHYQAYYTGSGRKRMVEHNKERFNQ</sequence>